<evidence type="ECO:0000313" key="2">
    <source>
        <dbReference type="EMBL" id="TFB96809.1"/>
    </source>
</evidence>
<keyword evidence="3" id="KW-1185">Reference proteome</keyword>
<protein>
    <recommendedName>
        <fullName evidence="1">Polysaccharide pyruvyl transferase domain-containing protein</fullName>
    </recommendedName>
</protein>
<proteinExistence type="predicted"/>
<dbReference type="OrthoDB" id="5116068at2"/>
<dbReference type="PANTHER" id="PTHR36836">
    <property type="entry name" value="COLANIC ACID BIOSYNTHESIS PROTEIN WCAK"/>
    <property type="match status" value="1"/>
</dbReference>
<feature type="domain" description="Polysaccharide pyruvyl transferase" evidence="1">
    <location>
        <begin position="20"/>
        <end position="291"/>
    </location>
</feature>
<dbReference type="PANTHER" id="PTHR36836:SF1">
    <property type="entry name" value="COLANIC ACID BIOSYNTHESIS PROTEIN WCAK"/>
    <property type="match status" value="1"/>
</dbReference>
<accession>A0A4V3IC13</accession>
<organism evidence="2 3">
    <name type="scientific">Cryobacterium adonitolivorans</name>
    <dbReference type="NCBI Taxonomy" id="1259189"/>
    <lineage>
        <taxon>Bacteria</taxon>
        <taxon>Bacillati</taxon>
        <taxon>Actinomycetota</taxon>
        <taxon>Actinomycetes</taxon>
        <taxon>Micrococcales</taxon>
        <taxon>Microbacteriaceae</taxon>
        <taxon>Cryobacterium</taxon>
    </lineage>
</organism>
<sequence length="346" mass="36180">MKNILLISADRSTSAGTANNLGDAFLTDALAMSLMDSGFEVQVADFGGARLVGSLPRSPILGTLSLVKALWSTDSVVIGGGTLLQDDAPQKLVGGLPRLLFVSAVTARLLGRKVAFFGVGCDSVERFMPRFLLGVALRMGRVWVRDEASQGRCHSQFGKRVELAGDTSLLYHPDLGGGESRSLARASPDRGGRGAVVALNRSHSSALTLPIVEGLLAQYERVDFLSMYQGHPVSDASDLPADAASALSSVSTDLSWEQAVSAISGASVVIASRMHAMYIAAMVEVPLLAISGSAKIDAFIDEFKVSSVDSLTGAGNPGVVPDAAAVRSAGLRVSLGMRELSDYLRS</sequence>
<dbReference type="AlphaFoldDB" id="A0A4V3IC13"/>
<dbReference type="Pfam" id="PF04230">
    <property type="entry name" value="PS_pyruv_trans"/>
    <property type="match status" value="1"/>
</dbReference>
<evidence type="ECO:0000313" key="3">
    <source>
        <dbReference type="Proteomes" id="UP000297907"/>
    </source>
</evidence>
<reference evidence="2 3" key="1">
    <citation type="submission" date="2019-03" db="EMBL/GenBank/DDBJ databases">
        <title>Genomics of glacier-inhabiting Cryobacterium strains.</title>
        <authorList>
            <person name="Liu Q."/>
            <person name="Xin Y.-H."/>
        </authorList>
    </citation>
    <scope>NUCLEOTIDE SEQUENCE [LARGE SCALE GENOMIC DNA]</scope>
    <source>
        <strain evidence="2 3">RHLS22-1</strain>
    </source>
</reference>
<dbReference type="RefSeq" id="WP_134455212.1">
    <property type="nucleotide sequence ID" value="NZ_SOFL01000056.1"/>
</dbReference>
<name>A0A4V3IC13_9MICO</name>
<dbReference type="EMBL" id="SOFL01000056">
    <property type="protein sequence ID" value="TFB96809.1"/>
    <property type="molecule type" value="Genomic_DNA"/>
</dbReference>
<evidence type="ECO:0000259" key="1">
    <source>
        <dbReference type="Pfam" id="PF04230"/>
    </source>
</evidence>
<dbReference type="Proteomes" id="UP000297907">
    <property type="component" value="Unassembled WGS sequence"/>
</dbReference>
<dbReference type="InterPro" id="IPR007345">
    <property type="entry name" value="Polysacch_pyruvyl_Trfase"/>
</dbReference>
<comment type="caution">
    <text evidence="2">The sequence shown here is derived from an EMBL/GenBank/DDBJ whole genome shotgun (WGS) entry which is preliminary data.</text>
</comment>
<gene>
    <name evidence="2" type="ORF">E3O42_16865</name>
</gene>